<feature type="domain" description="F-box/LRR-repeat protein 15-like leucin rich repeat" evidence="1">
    <location>
        <begin position="245"/>
        <end position="354"/>
    </location>
</feature>
<dbReference type="OrthoDB" id="27842at2759"/>
<evidence type="ECO:0000313" key="2">
    <source>
        <dbReference type="EnsemblMetazoa" id="CLYHEMP022198.1"/>
    </source>
</evidence>
<dbReference type="GO" id="GO:0031146">
    <property type="term" value="P:SCF-dependent proteasomal ubiquitin-dependent protein catabolic process"/>
    <property type="evidence" value="ECO:0007669"/>
    <property type="project" value="TreeGrafter"/>
</dbReference>
<dbReference type="AlphaFoldDB" id="A0A7M6DQC8"/>
<organism evidence="2 3">
    <name type="scientific">Clytia hemisphaerica</name>
    <dbReference type="NCBI Taxonomy" id="252671"/>
    <lineage>
        <taxon>Eukaryota</taxon>
        <taxon>Metazoa</taxon>
        <taxon>Cnidaria</taxon>
        <taxon>Hydrozoa</taxon>
        <taxon>Hydroidolina</taxon>
        <taxon>Leptothecata</taxon>
        <taxon>Obeliida</taxon>
        <taxon>Clytiidae</taxon>
        <taxon>Clytia</taxon>
    </lineage>
</organism>
<dbReference type="RefSeq" id="XP_066913738.1">
    <property type="nucleotide sequence ID" value="XM_067057637.1"/>
</dbReference>
<dbReference type="Pfam" id="PF25372">
    <property type="entry name" value="DUF7885"/>
    <property type="match status" value="2"/>
</dbReference>
<dbReference type="Proteomes" id="UP000594262">
    <property type="component" value="Unplaced"/>
</dbReference>
<dbReference type="EnsemblMetazoa" id="CLYHEMT022198.1">
    <property type="protein sequence ID" value="CLYHEMP022198.1"/>
    <property type="gene ID" value="CLYHEMG022198"/>
</dbReference>
<feature type="domain" description="F-box/LRR-repeat protein 15-like leucin rich repeat" evidence="1">
    <location>
        <begin position="3"/>
        <end position="85"/>
    </location>
</feature>
<dbReference type="GO" id="GO:0019005">
    <property type="term" value="C:SCF ubiquitin ligase complex"/>
    <property type="evidence" value="ECO:0007669"/>
    <property type="project" value="TreeGrafter"/>
</dbReference>
<sequence length="398" mass="44183">MDAISNCSRLSVLDLQHSPNISDSSLLAASAILKKNLVVLKISGASKITDQSLEGITMHATNLKKLKLYGCNKLTTDGINTLLKSVHLDEIDLSYTVAYSSGPQAGRFQADEFSPTLRRFISCGVQLPSFVMMDLANRCQLLSTLVLCGVKSIDDTLLNELGKICGNRLTKLDLSYCDQVSDSGLEIVVRRFKTLQSLKFQHFQGTGGPLKQYYEENRRIQAEKMEELCFPACRHFDGHHLEYVLPFFKNLTKLDVSGMKNVGDNFLRIVAVHCKRLQDLCLKACKQVSDEGICDVFRNGSPIEKLILSGNPKLTDRSIFTMASHLANTLSALYISGCTRISPQAVLYLKDECVNGVHVQHIVPNSPPDRVMGKDLDSGQFHPMNGTDADLFYWTPTI</sequence>
<name>A0A7M6DQC8_9CNID</name>
<protein>
    <recommendedName>
        <fullName evidence="1">F-box/LRR-repeat protein 15-like leucin rich repeat domain-containing protein</fullName>
    </recommendedName>
</protein>
<dbReference type="InterPro" id="IPR057207">
    <property type="entry name" value="FBXL15_LRR"/>
</dbReference>
<dbReference type="PANTHER" id="PTHR13318">
    <property type="entry name" value="PARTNER OF PAIRED, ISOFORM B-RELATED"/>
    <property type="match status" value="1"/>
</dbReference>
<dbReference type="InterPro" id="IPR001611">
    <property type="entry name" value="Leu-rich_rpt"/>
</dbReference>
<dbReference type="Pfam" id="PF13516">
    <property type="entry name" value="LRR_6"/>
    <property type="match status" value="1"/>
</dbReference>
<evidence type="ECO:0000259" key="1">
    <source>
        <dbReference type="Pfam" id="PF25372"/>
    </source>
</evidence>
<dbReference type="InterPro" id="IPR032675">
    <property type="entry name" value="LRR_dom_sf"/>
</dbReference>
<accession>A0A7M6DQC8</accession>
<dbReference type="Gene3D" id="3.80.10.10">
    <property type="entry name" value="Ribonuclease Inhibitor"/>
    <property type="match status" value="3"/>
</dbReference>
<reference evidence="2" key="1">
    <citation type="submission" date="2021-01" db="UniProtKB">
        <authorList>
            <consortium name="EnsemblMetazoa"/>
        </authorList>
    </citation>
    <scope>IDENTIFICATION</scope>
</reference>
<dbReference type="InterPro" id="IPR006553">
    <property type="entry name" value="Leu-rich_rpt_Cys-con_subtyp"/>
</dbReference>
<keyword evidence="3" id="KW-1185">Reference proteome</keyword>
<dbReference type="SMART" id="SM00367">
    <property type="entry name" value="LRR_CC"/>
    <property type="match status" value="9"/>
</dbReference>
<proteinExistence type="predicted"/>
<dbReference type="SUPFAM" id="SSF52047">
    <property type="entry name" value="RNI-like"/>
    <property type="match status" value="2"/>
</dbReference>
<dbReference type="GeneID" id="136801012"/>
<evidence type="ECO:0000313" key="3">
    <source>
        <dbReference type="Proteomes" id="UP000594262"/>
    </source>
</evidence>